<evidence type="ECO:0000259" key="6">
    <source>
        <dbReference type="Pfam" id="PF01182"/>
    </source>
</evidence>
<comment type="caution">
    <text evidence="7">The sequence shown here is derived from an EMBL/GenBank/DDBJ whole genome shotgun (WGS) entry which is preliminary data.</text>
</comment>
<dbReference type="Proteomes" id="UP000245699">
    <property type="component" value="Unassembled WGS sequence"/>
</dbReference>
<dbReference type="EC" id="3.5.99.6" evidence="4"/>
<dbReference type="PANTHER" id="PTHR11280:SF5">
    <property type="entry name" value="GLUCOSAMINE-6-PHOSPHATE ISOMERASE"/>
    <property type="match status" value="1"/>
</dbReference>
<gene>
    <name evidence="7" type="ORF">BB559_004762</name>
</gene>
<dbReference type="OrthoDB" id="7663298at2759"/>
<dbReference type="GO" id="GO:0005975">
    <property type="term" value="P:carbohydrate metabolic process"/>
    <property type="evidence" value="ECO:0007669"/>
    <property type="project" value="InterPro"/>
</dbReference>
<dbReference type="InterPro" id="IPR006148">
    <property type="entry name" value="Glc/Gal-6P_isomerase"/>
</dbReference>
<accession>A0A2T9YCT8</accession>
<evidence type="ECO:0000256" key="3">
    <source>
        <dbReference type="ARBA" id="ARBA00022801"/>
    </source>
</evidence>
<dbReference type="EMBL" id="MBFT01000495">
    <property type="protein sequence ID" value="PVU90167.1"/>
    <property type="molecule type" value="Genomic_DNA"/>
</dbReference>
<dbReference type="Pfam" id="PF01182">
    <property type="entry name" value="Glucosamine_iso"/>
    <property type="match status" value="1"/>
</dbReference>
<keyword evidence="3 4" id="KW-0378">Hydrolase</keyword>
<name>A0A2T9YCT8_9FUNG</name>
<dbReference type="SUPFAM" id="SSF100950">
    <property type="entry name" value="NagB/RpiA/CoA transferase-like"/>
    <property type="match status" value="1"/>
</dbReference>
<keyword evidence="8" id="KW-1185">Reference proteome</keyword>
<evidence type="ECO:0000256" key="4">
    <source>
        <dbReference type="RuleBase" id="RU361197"/>
    </source>
</evidence>
<dbReference type="AlphaFoldDB" id="A0A2T9YCT8"/>
<dbReference type="InterPro" id="IPR004547">
    <property type="entry name" value="Glucosamine6P_isomerase"/>
</dbReference>
<dbReference type="NCBIfam" id="TIGR00502">
    <property type="entry name" value="nagB"/>
    <property type="match status" value="1"/>
</dbReference>
<dbReference type="InterPro" id="IPR037171">
    <property type="entry name" value="NagB/RpiA_transferase-like"/>
</dbReference>
<feature type="compositionally biased region" description="Basic and acidic residues" evidence="5">
    <location>
        <begin position="287"/>
        <end position="297"/>
    </location>
</feature>
<dbReference type="CDD" id="cd01399">
    <property type="entry name" value="GlcN6P_deaminase"/>
    <property type="match status" value="1"/>
</dbReference>
<reference evidence="7 8" key="1">
    <citation type="journal article" date="2018" name="MBio">
        <title>Comparative Genomics Reveals the Core Gene Toolbox for the Fungus-Insect Symbiosis.</title>
        <authorList>
            <person name="Wang Y."/>
            <person name="Stata M."/>
            <person name="Wang W."/>
            <person name="Stajich J.E."/>
            <person name="White M.M."/>
            <person name="Moncalvo J.M."/>
        </authorList>
    </citation>
    <scope>NUCLEOTIDE SEQUENCE [LARGE SCALE GENOMIC DNA]</scope>
    <source>
        <strain evidence="7 8">AUS-77-4</strain>
    </source>
</reference>
<dbReference type="InterPro" id="IPR018321">
    <property type="entry name" value="Glucosamine6P_isomerase_CS"/>
</dbReference>
<dbReference type="PROSITE" id="PS01161">
    <property type="entry name" value="GLC_GALNAC_ISOMERASE"/>
    <property type="match status" value="1"/>
</dbReference>
<dbReference type="STRING" id="61424.A0A2T9YCT8"/>
<comment type="similarity">
    <text evidence="2 4">Belongs to the glucosamine/galactosamine-6-phosphate isomerase family.</text>
</comment>
<feature type="domain" description="Glucosamine/galactosamine-6-phosphate isomerase" evidence="6">
    <location>
        <begin position="8"/>
        <end position="237"/>
    </location>
</feature>
<evidence type="ECO:0000256" key="5">
    <source>
        <dbReference type="SAM" id="MobiDB-lite"/>
    </source>
</evidence>
<organism evidence="7 8">
    <name type="scientific">Furculomyces boomerangus</name>
    <dbReference type="NCBI Taxonomy" id="61424"/>
    <lineage>
        <taxon>Eukaryota</taxon>
        <taxon>Fungi</taxon>
        <taxon>Fungi incertae sedis</taxon>
        <taxon>Zoopagomycota</taxon>
        <taxon>Kickxellomycotina</taxon>
        <taxon>Harpellomycetes</taxon>
        <taxon>Harpellales</taxon>
        <taxon>Harpellaceae</taxon>
        <taxon>Furculomyces</taxon>
    </lineage>
</organism>
<protein>
    <recommendedName>
        <fullName evidence="4">Glucosamine-6-phosphate isomerase</fullName>
        <ecNumber evidence="4">3.5.99.6</ecNumber>
    </recommendedName>
    <alternativeName>
        <fullName evidence="4">Glucosamine-6-phosphate isomerase</fullName>
    </alternativeName>
</protein>
<dbReference type="GO" id="GO:0006043">
    <property type="term" value="P:glucosamine catabolic process"/>
    <property type="evidence" value="ECO:0007669"/>
    <property type="project" value="TreeGrafter"/>
</dbReference>
<dbReference type="GO" id="GO:0006046">
    <property type="term" value="P:N-acetylglucosamine catabolic process"/>
    <property type="evidence" value="ECO:0007669"/>
    <property type="project" value="TreeGrafter"/>
</dbReference>
<proteinExistence type="inferred from homology"/>
<feature type="region of interest" description="Disordered" evidence="5">
    <location>
        <begin position="287"/>
        <end position="311"/>
    </location>
</feature>
<comment type="catalytic activity">
    <reaction evidence="1 4">
        <text>alpha-D-glucosamine 6-phosphate + H2O = beta-D-fructose 6-phosphate + NH4(+)</text>
        <dbReference type="Rhea" id="RHEA:12172"/>
        <dbReference type="ChEBI" id="CHEBI:15377"/>
        <dbReference type="ChEBI" id="CHEBI:28938"/>
        <dbReference type="ChEBI" id="CHEBI:57634"/>
        <dbReference type="ChEBI" id="CHEBI:75989"/>
        <dbReference type="EC" id="3.5.99.6"/>
    </reaction>
</comment>
<keyword evidence="4" id="KW-0119">Carbohydrate metabolism</keyword>
<dbReference type="PANTHER" id="PTHR11280">
    <property type="entry name" value="GLUCOSAMINE-6-PHOSPHATE ISOMERASE"/>
    <property type="match status" value="1"/>
</dbReference>
<evidence type="ECO:0000256" key="2">
    <source>
        <dbReference type="ARBA" id="ARBA00005526"/>
    </source>
</evidence>
<dbReference type="GO" id="GO:0005737">
    <property type="term" value="C:cytoplasm"/>
    <property type="evidence" value="ECO:0007669"/>
    <property type="project" value="TreeGrafter"/>
</dbReference>
<evidence type="ECO:0000313" key="8">
    <source>
        <dbReference type="Proteomes" id="UP000245699"/>
    </source>
</evidence>
<dbReference type="Gene3D" id="3.40.50.1360">
    <property type="match status" value="1"/>
</dbReference>
<dbReference type="GO" id="GO:0004342">
    <property type="term" value="F:glucosamine-6-phosphate deaminase activity"/>
    <property type="evidence" value="ECO:0007669"/>
    <property type="project" value="UniProtKB-UniRule"/>
</dbReference>
<evidence type="ECO:0000313" key="7">
    <source>
        <dbReference type="EMBL" id="PVU90167.1"/>
    </source>
</evidence>
<sequence>MRLVIREDEDNVAYYAANYLRKRIIEFNPTPQKPFVIGLTDDSTAIKIYKILVSFHKIGEISFQNVIAFLTDEYVGLSIDHPASNYSFVNENLFKHVDFKQENINFIDGNANDLDKECKRYEQKINQVGGIELLLGGIGPDGHIAFNEPGSSIMSRTRMKTLAYETVLVNAKFFENDIKKVPKLALTIGIQTIMDSREIVMIITGAHKALALSKCVEGGVNHMWLVSSIQLHPSAMVICDEDATLELYVKTVRYFKSIEKVQEQLIGSDNIGLKGSISSLSKINDRCDHKKNSAHSDRARHRSSMSETRPF</sequence>
<evidence type="ECO:0000256" key="1">
    <source>
        <dbReference type="ARBA" id="ARBA00000644"/>
    </source>
</evidence>
<dbReference type="GO" id="GO:0042802">
    <property type="term" value="F:identical protein binding"/>
    <property type="evidence" value="ECO:0007669"/>
    <property type="project" value="TreeGrafter"/>
</dbReference>
<dbReference type="GO" id="GO:0019262">
    <property type="term" value="P:N-acetylneuraminate catabolic process"/>
    <property type="evidence" value="ECO:0007669"/>
    <property type="project" value="TreeGrafter"/>
</dbReference>